<dbReference type="Proteomes" id="UP000239477">
    <property type="component" value="Chromosome"/>
</dbReference>
<protein>
    <submittedName>
        <fullName evidence="1">Uncharacterized protein</fullName>
    </submittedName>
</protein>
<proteinExistence type="predicted"/>
<name>A0A2S0I2C4_9BURK</name>
<accession>A0A2S0I2C4</accession>
<sequence>MGWIDCNNREARTELARAGEAWIEYYIQDKQATSLLRLAFFSMDARLLSLDNAKLEYQLVYKMTFWGVLGC</sequence>
<dbReference type="EMBL" id="CP023270">
    <property type="protein sequence ID" value="AVJ26189.1"/>
    <property type="molecule type" value="Genomic_DNA"/>
</dbReference>
<keyword evidence="2" id="KW-1185">Reference proteome</keyword>
<evidence type="ECO:0000313" key="2">
    <source>
        <dbReference type="Proteomes" id="UP000239477"/>
    </source>
</evidence>
<reference evidence="1 2" key="1">
    <citation type="submission" date="2017-09" db="EMBL/GenBank/DDBJ databases">
        <title>Genomic, metabolic, and phenotypic characteristics of bacterial isolates from the natural microbiome of the model nematode Caenorhabditis elegans.</title>
        <authorList>
            <person name="Zimmermann J."/>
            <person name="Obeng N."/>
            <person name="Yang W."/>
            <person name="Obeng O."/>
            <person name="Kissoyan K."/>
            <person name="Pees B."/>
            <person name="Dirksen P."/>
            <person name="Hoppner M."/>
            <person name="Franke A."/>
            <person name="Rosenstiel P."/>
            <person name="Leippe M."/>
            <person name="Dierking K."/>
            <person name="Kaleta C."/>
            <person name="Schulenburg H."/>
        </authorList>
    </citation>
    <scope>NUCLEOTIDE SEQUENCE [LARGE SCALE GENOMIC DNA]</scope>
    <source>
        <strain evidence="1 2">MYb73</strain>
    </source>
</reference>
<organism evidence="1 2">
    <name type="scientific">Achromobacter spanius</name>
    <dbReference type="NCBI Taxonomy" id="217203"/>
    <lineage>
        <taxon>Bacteria</taxon>
        <taxon>Pseudomonadati</taxon>
        <taxon>Pseudomonadota</taxon>
        <taxon>Betaproteobacteria</taxon>
        <taxon>Burkholderiales</taxon>
        <taxon>Alcaligenaceae</taxon>
        <taxon>Achromobacter</taxon>
    </lineage>
</organism>
<dbReference type="AlphaFoldDB" id="A0A2S0I2C4"/>
<gene>
    <name evidence="1" type="ORF">CLM73_03100</name>
</gene>
<evidence type="ECO:0000313" key="1">
    <source>
        <dbReference type="EMBL" id="AVJ26189.1"/>
    </source>
</evidence>